<dbReference type="EMBL" id="VTET01000010">
    <property type="protein sequence ID" value="TYS68581.1"/>
    <property type="molecule type" value="Genomic_DNA"/>
</dbReference>
<dbReference type="Pfam" id="PF01584">
    <property type="entry name" value="CheW"/>
    <property type="match status" value="1"/>
</dbReference>
<dbReference type="InterPro" id="IPR001789">
    <property type="entry name" value="Sig_transdc_resp-reg_receiver"/>
</dbReference>
<evidence type="ECO:0000313" key="4">
    <source>
        <dbReference type="EMBL" id="TYS61401.1"/>
    </source>
</evidence>
<dbReference type="InterPro" id="IPR036061">
    <property type="entry name" value="CheW-like_dom_sf"/>
</dbReference>
<feature type="modified residue" description="4-aspartylphosphate" evidence="1">
    <location>
        <position position="231"/>
    </location>
</feature>
<dbReference type="SUPFAM" id="SSF52172">
    <property type="entry name" value="CheY-like"/>
    <property type="match status" value="1"/>
</dbReference>
<dbReference type="AlphaFoldDB" id="A0A5D4SFC4"/>
<dbReference type="PROSITE" id="PS50851">
    <property type="entry name" value="CHEW"/>
    <property type="match status" value="1"/>
</dbReference>
<dbReference type="Pfam" id="PF00072">
    <property type="entry name" value="Response_reg"/>
    <property type="match status" value="1"/>
</dbReference>
<dbReference type="SMART" id="SM00260">
    <property type="entry name" value="CheW"/>
    <property type="match status" value="1"/>
</dbReference>
<dbReference type="PANTHER" id="PTHR47233:SF3">
    <property type="entry name" value="CHEMOTAXIS PROTEIN CHEV"/>
    <property type="match status" value="1"/>
</dbReference>
<sequence length="300" mass="34107">MEKTSGILLDSGTNEVEFLEFLIGSTSFGINVLKVREIIKPVAVTKIPHSHKNVEGIMELRGEVLPIINLRTALNIEEKSEFLEEKFIVTEFNGMKVILRVDHVTQIHRLSWAEMEKPASLQHGFEDHITGIIKQPSQMILLLDVEKIMFDIYPNLDKEASRLHKNLNPARSEKRIIIAEDSPMLRKLLEETLLGAGFEHIQFFENGKSAWDFMETVVKNGEQKVDLLITDIEMPQMDGHHLTKKIKEDGVLSKIPVIIFSSLITDHLRHKGEQVGANAQISKPQLTKLVELLDDQLLIN</sequence>
<dbReference type="PROSITE" id="PS50110">
    <property type="entry name" value="RESPONSE_REGULATORY"/>
    <property type="match status" value="1"/>
</dbReference>
<feature type="domain" description="CheW-like" evidence="3">
    <location>
        <begin position="15"/>
        <end position="154"/>
    </location>
</feature>
<dbReference type="InterPro" id="IPR002545">
    <property type="entry name" value="CheW-lke_dom"/>
</dbReference>
<dbReference type="SUPFAM" id="SSF50341">
    <property type="entry name" value="CheW-like"/>
    <property type="match status" value="1"/>
</dbReference>
<keyword evidence="1" id="KW-0597">Phosphoprotein</keyword>
<evidence type="ECO:0000313" key="6">
    <source>
        <dbReference type="Proteomes" id="UP000323393"/>
    </source>
</evidence>
<evidence type="ECO:0000313" key="5">
    <source>
        <dbReference type="EMBL" id="TYS68581.1"/>
    </source>
</evidence>
<dbReference type="GO" id="GO:0006935">
    <property type="term" value="P:chemotaxis"/>
    <property type="evidence" value="ECO:0007669"/>
    <property type="project" value="InterPro"/>
</dbReference>
<comment type="caution">
    <text evidence="5">The sequence shown here is derived from an EMBL/GenBank/DDBJ whole genome shotgun (WGS) entry which is preliminary data.</text>
</comment>
<dbReference type="CDD" id="cd00732">
    <property type="entry name" value="CheW"/>
    <property type="match status" value="1"/>
</dbReference>
<dbReference type="PIRSF" id="PIRSF002867">
    <property type="entry name" value="CheV"/>
    <property type="match status" value="1"/>
</dbReference>
<proteinExistence type="predicted"/>
<evidence type="ECO:0000256" key="1">
    <source>
        <dbReference type="PROSITE-ProRule" id="PRU00169"/>
    </source>
</evidence>
<dbReference type="Gene3D" id="3.40.50.2300">
    <property type="match status" value="1"/>
</dbReference>
<organism evidence="5 7">
    <name type="scientific">Sutcliffiella horikoshii</name>
    <dbReference type="NCBI Taxonomy" id="79883"/>
    <lineage>
        <taxon>Bacteria</taxon>
        <taxon>Bacillati</taxon>
        <taxon>Bacillota</taxon>
        <taxon>Bacilli</taxon>
        <taxon>Bacillales</taxon>
        <taxon>Bacillaceae</taxon>
        <taxon>Sutcliffiella</taxon>
    </lineage>
</organism>
<gene>
    <name evidence="4" type="ORF">FZC74_03745</name>
    <name evidence="5" type="ORF">FZC75_17980</name>
</gene>
<dbReference type="EMBL" id="VTEU01000001">
    <property type="protein sequence ID" value="TYS61401.1"/>
    <property type="molecule type" value="Genomic_DNA"/>
</dbReference>
<dbReference type="Gene3D" id="2.40.50.180">
    <property type="entry name" value="CheA-289, Domain 4"/>
    <property type="match status" value="1"/>
</dbReference>
<dbReference type="GO" id="GO:0000160">
    <property type="term" value="P:phosphorelay signal transduction system"/>
    <property type="evidence" value="ECO:0007669"/>
    <property type="project" value="InterPro"/>
</dbReference>
<dbReference type="InterPro" id="IPR024181">
    <property type="entry name" value="Chemotax_regulator_CheV"/>
</dbReference>
<evidence type="ECO:0000259" key="2">
    <source>
        <dbReference type="PROSITE" id="PS50110"/>
    </source>
</evidence>
<dbReference type="OrthoDB" id="9806105at2"/>
<accession>A0A5D4SFC4</accession>
<dbReference type="Proteomes" id="UP000324517">
    <property type="component" value="Unassembled WGS sequence"/>
</dbReference>
<dbReference type="Gene3D" id="2.30.30.40">
    <property type="entry name" value="SH3 Domains"/>
    <property type="match status" value="1"/>
</dbReference>
<reference evidence="6 7" key="1">
    <citation type="submission" date="2019-08" db="EMBL/GenBank/DDBJ databases">
        <title>Bacillus genomes from the desert of Cuatro Cienegas, Coahuila.</title>
        <authorList>
            <person name="Olmedo-Alvarez G."/>
        </authorList>
    </citation>
    <scope>NUCLEOTIDE SEQUENCE [LARGE SCALE GENOMIC DNA]</scope>
    <source>
        <strain evidence="4 6">CH88_3T</strain>
        <strain evidence="5 7">CH98b_3T</strain>
    </source>
</reference>
<dbReference type="RefSeq" id="WP_010192687.1">
    <property type="nucleotide sequence ID" value="NZ_JBNIKO010000002.1"/>
</dbReference>
<dbReference type="PANTHER" id="PTHR47233">
    <property type="entry name" value="CHEMOTAXIS PROTEIN CHEV"/>
    <property type="match status" value="1"/>
</dbReference>
<evidence type="ECO:0000259" key="3">
    <source>
        <dbReference type="PROSITE" id="PS50851"/>
    </source>
</evidence>
<dbReference type="InterPro" id="IPR011006">
    <property type="entry name" value="CheY-like_superfamily"/>
</dbReference>
<dbReference type="SMART" id="SM00448">
    <property type="entry name" value="REC"/>
    <property type="match status" value="1"/>
</dbReference>
<name>A0A5D4SFC4_9BACI</name>
<dbReference type="Proteomes" id="UP000323393">
    <property type="component" value="Unassembled WGS sequence"/>
</dbReference>
<protein>
    <submittedName>
        <fullName evidence="5">Chemotaxis protein CheV</fullName>
    </submittedName>
</protein>
<evidence type="ECO:0000313" key="7">
    <source>
        <dbReference type="Proteomes" id="UP000324517"/>
    </source>
</evidence>
<feature type="domain" description="Response regulatory" evidence="2">
    <location>
        <begin position="175"/>
        <end position="298"/>
    </location>
</feature>